<reference evidence="1 2" key="1">
    <citation type="submission" date="2016-10" db="EMBL/GenBank/DDBJ databases">
        <authorList>
            <person name="Varghese N."/>
            <person name="Submissions S."/>
        </authorList>
    </citation>
    <scope>NUCLEOTIDE SEQUENCE [LARGE SCALE GENOMIC DNA]</scope>
    <source>
        <strain evidence="1 2">DSM 17997</strain>
    </source>
</reference>
<protein>
    <submittedName>
        <fullName evidence="1">Uncharacterized protein</fullName>
    </submittedName>
</protein>
<keyword evidence="2" id="KW-1185">Reference proteome</keyword>
<gene>
    <name evidence="1" type="ORF">SAMN05444412_104158</name>
</gene>
<name>A0A1H3PAI9_9BACT</name>
<organism evidence="1 2">
    <name type="scientific">Rhodonellum ikkaensis</name>
    <dbReference type="NCBI Taxonomy" id="336829"/>
    <lineage>
        <taxon>Bacteria</taxon>
        <taxon>Pseudomonadati</taxon>
        <taxon>Bacteroidota</taxon>
        <taxon>Cytophagia</taxon>
        <taxon>Cytophagales</taxon>
        <taxon>Cytophagaceae</taxon>
        <taxon>Rhodonellum</taxon>
    </lineage>
</organism>
<evidence type="ECO:0000313" key="1">
    <source>
        <dbReference type="EMBL" id="SDY98078.1"/>
    </source>
</evidence>
<accession>A0A1H3PAI9</accession>
<evidence type="ECO:0000313" key="2">
    <source>
        <dbReference type="Proteomes" id="UP000199663"/>
    </source>
</evidence>
<dbReference type="EMBL" id="FNQC01000004">
    <property type="protein sequence ID" value="SDY98078.1"/>
    <property type="molecule type" value="Genomic_DNA"/>
</dbReference>
<sequence>MQLMLFSLFRLKFRVLEMFSVVAFHVHFSYR</sequence>
<dbReference type="Proteomes" id="UP000199663">
    <property type="component" value="Unassembled WGS sequence"/>
</dbReference>
<proteinExistence type="predicted"/>
<comment type="caution">
    <text evidence="1">The sequence shown here is derived from an EMBL/GenBank/DDBJ whole genome shotgun (WGS) entry which is preliminary data.</text>
</comment>